<dbReference type="CDD" id="cd01948">
    <property type="entry name" value="EAL"/>
    <property type="match status" value="1"/>
</dbReference>
<feature type="domain" description="EAL" evidence="2">
    <location>
        <begin position="33"/>
        <end position="296"/>
    </location>
</feature>
<proteinExistence type="predicted"/>
<sequence>MKKWIALCGAVLALGLLADLETFEGITATARAYYAWTDSLTDAPDDGKAFFGRDAMANYCIIGSRQLGAEVFGDGTLVPDKDVFRRLWDNYYVPYINGWFTASGRFRSDSARMGDIVALVGSSSGSIYFPSAVSVSDSESYRITCTVLPAPIFAGGERYAVQQGAGMCVIKSDSATEDDATRLKQQRCQRFGMHIAMDDFGTGYSNDSVLFNISPDFVKVDIGIIRGIDQDKNRQTLFRNLVSLCREMRVQVIAEGVETAEELRTVVALGADYLQGYYLSRPAFQPAPVSEKALQELRAAWNSREETTLPPS</sequence>
<keyword evidence="4" id="KW-1185">Reference proteome</keyword>
<feature type="chain" id="PRO_5045682173" evidence="1">
    <location>
        <begin position="19"/>
        <end position="312"/>
    </location>
</feature>
<dbReference type="Pfam" id="PF00563">
    <property type="entry name" value="EAL"/>
    <property type="match status" value="1"/>
</dbReference>
<comment type="caution">
    <text evidence="3">The sequence shown here is derived from an EMBL/GenBank/DDBJ whole genome shotgun (WGS) entry which is preliminary data.</text>
</comment>
<dbReference type="RefSeq" id="WP_238074023.1">
    <property type="nucleotide sequence ID" value="NZ_JAKNJB010000013.1"/>
</dbReference>
<dbReference type="PROSITE" id="PS50883">
    <property type="entry name" value="EAL"/>
    <property type="match status" value="1"/>
</dbReference>
<name>A0ABS9MA75_9FIRM</name>
<dbReference type="PANTHER" id="PTHR33121">
    <property type="entry name" value="CYCLIC DI-GMP PHOSPHODIESTERASE PDEF"/>
    <property type="match status" value="1"/>
</dbReference>
<evidence type="ECO:0000259" key="2">
    <source>
        <dbReference type="PROSITE" id="PS50883"/>
    </source>
</evidence>
<dbReference type="Proteomes" id="UP001200313">
    <property type="component" value="Unassembled WGS sequence"/>
</dbReference>
<protein>
    <submittedName>
        <fullName evidence="3">EAL domain-containing protein</fullName>
    </submittedName>
</protein>
<dbReference type="PANTHER" id="PTHR33121:SF76">
    <property type="entry name" value="SIGNALING PROTEIN"/>
    <property type="match status" value="1"/>
</dbReference>
<evidence type="ECO:0000256" key="1">
    <source>
        <dbReference type="SAM" id="SignalP"/>
    </source>
</evidence>
<dbReference type="SUPFAM" id="SSF141868">
    <property type="entry name" value="EAL domain-like"/>
    <property type="match status" value="1"/>
</dbReference>
<dbReference type="SMART" id="SM00052">
    <property type="entry name" value="EAL"/>
    <property type="match status" value="1"/>
</dbReference>
<dbReference type="InterPro" id="IPR050706">
    <property type="entry name" value="Cyclic-di-GMP_PDE-like"/>
</dbReference>
<dbReference type="InterPro" id="IPR001633">
    <property type="entry name" value="EAL_dom"/>
</dbReference>
<accession>A0ABS9MA75</accession>
<dbReference type="EMBL" id="JAKNJB010000013">
    <property type="protein sequence ID" value="MCG4527264.1"/>
    <property type="molecule type" value="Genomic_DNA"/>
</dbReference>
<dbReference type="Gene3D" id="3.20.20.450">
    <property type="entry name" value="EAL domain"/>
    <property type="match status" value="1"/>
</dbReference>
<reference evidence="3 4" key="1">
    <citation type="submission" date="2022-01" db="EMBL/GenBank/DDBJ databases">
        <title>Collection of gut derived symbiotic bacterial strains cultured from healthy donors.</title>
        <authorList>
            <person name="Lin H."/>
            <person name="Kohout C."/>
            <person name="Waligurski E."/>
            <person name="Pamer E.G."/>
        </authorList>
    </citation>
    <scope>NUCLEOTIDE SEQUENCE [LARGE SCALE GENOMIC DNA]</scope>
    <source>
        <strain evidence="3 4">DFI.3.7</strain>
    </source>
</reference>
<organism evidence="3 4">
    <name type="scientific">Intestinimonas massiliensis</name>
    <name type="common">ex Afouda et al. 2020</name>
    <dbReference type="NCBI Taxonomy" id="1673721"/>
    <lineage>
        <taxon>Bacteria</taxon>
        <taxon>Bacillati</taxon>
        <taxon>Bacillota</taxon>
        <taxon>Clostridia</taxon>
        <taxon>Eubacteriales</taxon>
        <taxon>Intestinimonas</taxon>
    </lineage>
</organism>
<evidence type="ECO:0000313" key="3">
    <source>
        <dbReference type="EMBL" id="MCG4527264.1"/>
    </source>
</evidence>
<gene>
    <name evidence="3" type="ORF">L0P79_09250</name>
</gene>
<evidence type="ECO:0000313" key="4">
    <source>
        <dbReference type="Proteomes" id="UP001200313"/>
    </source>
</evidence>
<keyword evidence="1" id="KW-0732">Signal</keyword>
<feature type="signal peptide" evidence="1">
    <location>
        <begin position="1"/>
        <end position="18"/>
    </location>
</feature>
<dbReference type="InterPro" id="IPR035919">
    <property type="entry name" value="EAL_sf"/>
</dbReference>